<dbReference type="EMBL" id="ASPP01003157">
    <property type="protein sequence ID" value="ETO33753.1"/>
    <property type="molecule type" value="Genomic_DNA"/>
</dbReference>
<dbReference type="Gene3D" id="3.40.1190.20">
    <property type="match status" value="1"/>
</dbReference>
<dbReference type="Pfam" id="PF00294">
    <property type="entry name" value="PfkB"/>
    <property type="match status" value="1"/>
</dbReference>
<name>X6P6L5_RETFI</name>
<dbReference type="AlphaFoldDB" id="X6P6L5"/>
<protein>
    <recommendedName>
        <fullName evidence="1">Carbohydrate kinase PfkB domain-containing protein</fullName>
    </recommendedName>
</protein>
<gene>
    <name evidence="2" type="ORF">RFI_03350</name>
</gene>
<keyword evidence="3" id="KW-1185">Reference proteome</keyword>
<reference evidence="2 3" key="1">
    <citation type="journal article" date="2013" name="Curr. Biol.">
        <title>The Genome of the Foraminiferan Reticulomyxa filosa.</title>
        <authorList>
            <person name="Glockner G."/>
            <person name="Hulsmann N."/>
            <person name="Schleicher M."/>
            <person name="Noegel A.A."/>
            <person name="Eichinger L."/>
            <person name="Gallinger C."/>
            <person name="Pawlowski J."/>
            <person name="Sierra R."/>
            <person name="Euteneuer U."/>
            <person name="Pillet L."/>
            <person name="Moustafa A."/>
            <person name="Platzer M."/>
            <person name="Groth M."/>
            <person name="Szafranski K."/>
            <person name="Schliwa M."/>
        </authorList>
    </citation>
    <scope>NUCLEOTIDE SEQUENCE [LARGE SCALE GENOMIC DNA]</scope>
</reference>
<evidence type="ECO:0000313" key="3">
    <source>
        <dbReference type="Proteomes" id="UP000023152"/>
    </source>
</evidence>
<dbReference type="SUPFAM" id="SSF53613">
    <property type="entry name" value="Ribokinase-like"/>
    <property type="match status" value="1"/>
</dbReference>
<dbReference type="InterPro" id="IPR011611">
    <property type="entry name" value="PfkB_dom"/>
</dbReference>
<dbReference type="InterPro" id="IPR029056">
    <property type="entry name" value="Ribokinase-like"/>
</dbReference>
<accession>X6P6L5</accession>
<sequence>MSVVSDSNNKDKADSTSNKKKRNCITVIGDFFLDIQTDGLKKLPGWNEDNIVPSISLLPGGSAGNMARQMANFVGLNQEVYLISCIGNDRNGKLLLSMVSNEHCHFDRVVSLNTYCTPTCIVLSSAVLKERTFVTCNNALNCLCTALLLSPTEVKKSPTEQSEVETQSLDVRQAMNIPNLSHIHFGGYYNSIGLHKDKHFLKFVSKCKEQSITLSLDTQTPLTDIVQQGGTHPVMKLLFELLIWVKNKQI</sequence>
<feature type="domain" description="Carbohydrate kinase PfkB" evidence="1">
    <location>
        <begin position="42"/>
        <end position="147"/>
    </location>
</feature>
<evidence type="ECO:0000313" key="2">
    <source>
        <dbReference type="EMBL" id="ETO33753.1"/>
    </source>
</evidence>
<organism evidence="2 3">
    <name type="scientific">Reticulomyxa filosa</name>
    <dbReference type="NCBI Taxonomy" id="46433"/>
    <lineage>
        <taxon>Eukaryota</taxon>
        <taxon>Sar</taxon>
        <taxon>Rhizaria</taxon>
        <taxon>Retaria</taxon>
        <taxon>Foraminifera</taxon>
        <taxon>Monothalamids</taxon>
        <taxon>Reticulomyxidae</taxon>
        <taxon>Reticulomyxa</taxon>
    </lineage>
</organism>
<dbReference type="Proteomes" id="UP000023152">
    <property type="component" value="Unassembled WGS sequence"/>
</dbReference>
<comment type="caution">
    <text evidence="2">The sequence shown here is derived from an EMBL/GenBank/DDBJ whole genome shotgun (WGS) entry which is preliminary data.</text>
</comment>
<evidence type="ECO:0000259" key="1">
    <source>
        <dbReference type="Pfam" id="PF00294"/>
    </source>
</evidence>
<proteinExistence type="predicted"/>